<dbReference type="SUPFAM" id="SSF54211">
    <property type="entry name" value="Ribosomal protein S5 domain 2-like"/>
    <property type="match status" value="1"/>
</dbReference>
<dbReference type="HAMAP" id="MF_00227">
    <property type="entry name" value="RNase_P"/>
    <property type="match status" value="1"/>
</dbReference>
<dbReference type="PANTHER" id="PTHR33992:SF1">
    <property type="entry name" value="RIBONUCLEASE P PROTEIN COMPONENT"/>
    <property type="match status" value="1"/>
</dbReference>
<comment type="caution">
    <text evidence="9">The sequence shown here is derived from an EMBL/GenBank/DDBJ whole genome shotgun (WGS) entry which is preliminary data.</text>
</comment>
<sequence length="112" mass="13223">MLAKKYRLAKEKDFKKIIASGRSFFSPSFRLRYLATNLDFSRLAVIVSAKISKKATVRNRLKRQMREIIRLNLKQIKPGYDILVYFKNQALGKDYHELEQEFISALKKLRLV</sequence>
<evidence type="ECO:0000313" key="10">
    <source>
        <dbReference type="Proteomes" id="UP000176241"/>
    </source>
</evidence>
<evidence type="ECO:0000256" key="2">
    <source>
        <dbReference type="ARBA" id="ARBA00022694"/>
    </source>
</evidence>
<comment type="catalytic activity">
    <reaction evidence="7">
        <text>Endonucleolytic cleavage of RNA, removing 5'-extranucleotides from tRNA precursor.</text>
        <dbReference type="EC" id="3.1.26.5"/>
    </reaction>
</comment>
<dbReference type="EMBL" id="MHIC01000051">
    <property type="protein sequence ID" value="OGY43294.1"/>
    <property type="molecule type" value="Genomic_DNA"/>
</dbReference>
<keyword evidence="3 7" id="KW-0540">Nuclease</keyword>
<dbReference type="InterPro" id="IPR020539">
    <property type="entry name" value="RNase_P_CS"/>
</dbReference>
<keyword evidence="4 7" id="KW-0255">Endonuclease</keyword>
<dbReference type="InterPro" id="IPR020568">
    <property type="entry name" value="Ribosomal_Su5_D2-typ_SF"/>
</dbReference>
<gene>
    <name evidence="7" type="primary">rnpA</name>
    <name evidence="9" type="ORF">A2731_02650</name>
</gene>
<evidence type="ECO:0000256" key="1">
    <source>
        <dbReference type="ARBA" id="ARBA00002663"/>
    </source>
</evidence>
<evidence type="ECO:0000256" key="7">
    <source>
        <dbReference type="HAMAP-Rule" id="MF_00227"/>
    </source>
</evidence>
<dbReference type="Proteomes" id="UP000176241">
    <property type="component" value="Unassembled WGS sequence"/>
</dbReference>
<accession>A0A1G1XTK1</accession>
<dbReference type="Pfam" id="PF00825">
    <property type="entry name" value="Ribonuclease_P"/>
    <property type="match status" value="1"/>
</dbReference>
<evidence type="ECO:0000256" key="6">
    <source>
        <dbReference type="ARBA" id="ARBA00022884"/>
    </source>
</evidence>
<organism evidence="9 10">
    <name type="scientific">Candidatus Buchananbacteria bacterium RIFCSPHIGHO2_01_FULL_39_8</name>
    <dbReference type="NCBI Taxonomy" id="1797533"/>
    <lineage>
        <taxon>Bacteria</taxon>
        <taxon>Candidatus Buchananiibacteriota</taxon>
    </lineage>
</organism>
<dbReference type="PROSITE" id="PS00648">
    <property type="entry name" value="RIBONUCLEASE_P"/>
    <property type="match status" value="1"/>
</dbReference>
<evidence type="ECO:0000256" key="3">
    <source>
        <dbReference type="ARBA" id="ARBA00022722"/>
    </source>
</evidence>
<dbReference type="InterPro" id="IPR000100">
    <property type="entry name" value="RNase_P"/>
</dbReference>
<dbReference type="GO" id="GO:0030677">
    <property type="term" value="C:ribonuclease P complex"/>
    <property type="evidence" value="ECO:0007669"/>
    <property type="project" value="TreeGrafter"/>
</dbReference>
<keyword evidence="5 7" id="KW-0378">Hydrolase</keyword>
<dbReference type="GO" id="GO:0004526">
    <property type="term" value="F:ribonuclease P activity"/>
    <property type="evidence" value="ECO:0007669"/>
    <property type="project" value="UniProtKB-UniRule"/>
</dbReference>
<keyword evidence="6 7" id="KW-0694">RNA-binding</keyword>
<comment type="function">
    <text evidence="1 7">RNaseP catalyzes the removal of the 5'-leader sequence from pre-tRNA to produce the mature 5'-terminus. It can also cleave other RNA substrates such as 4.5S RNA. The protein component plays an auxiliary but essential role in vivo by binding to the 5'-leader sequence and broadening the substrate specificity of the ribozyme.</text>
</comment>
<comment type="similarity">
    <text evidence="7">Belongs to the RnpA family.</text>
</comment>
<proteinExistence type="inferred from homology"/>
<comment type="subunit">
    <text evidence="7">Consists of a catalytic RNA component (M1 or rnpB) and a protein subunit.</text>
</comment>
<keyword evidence="2 7" id="KW-0819">tRNA processing</keyword>
<dbReference type="InterPro" id="IPR014721">
    <property type="entry name" value="Ribsml_uS5_D2-typ_fold_subgr"/>
</dbReference>
<dbReference type="GO" id="GO:0042781">
    <property type="term" value="F:3'-tRNA processing endoribonuclease activity"/>
    <property type="evidence" value="ECO:0007669"/>
    <property type="project" value="TreeGrafter"/>
</dbReference>
<name>A0A1G1XTK1_9BACT</name>
<evidence type="ECO:0000256" key="4">
    <source>
        <dbReference type="ARBA" id="ARBA00022759"/>
    </source>
</evidence>
<dbReference type="Gene3D" id="3.30.230.10">
    <property type="match status" value="1"/>
</dbReference>
<dbReference type="GO" id="GO:0001682">
    <property type="term" value="P:tRNA 5'-leader removal"/>
    <property type="evidence" value="ECO:0007669"/>
    <property type="project" value="UniProtKB-UniRule"/>
</dbReference>
<dbReference type="GO" id="GO:0000049">
    <property type="term" value="F:tRNA binding"/>
    <property type="evidence" value="ECO:0007669"/>
    <property type="project" value="UniProtKB-UniRule"/>
</dbReference>
<dbReference type="AlphaFoldDB" id="A0A1G1XTK1"/>
<dbReference type="EC" id="3.1.26.5" evidence="7 8"/>
<evidence type="ECO:0000256" key="8">
    <source>
        <dbReference type="NCBIfam" id="TIGR00188"/>
    </source>
</evidence>
<protein>
    <recommendedName>
        <fullName evidence="7 8">Ribonuclease P protein component</fullName>
        <shortName evidence="7">RNase P protein</shortName>
        <shortName evidence="7">RNaseP protein</shortName>
        <ecNumber evidence="7 8">3.1.26.5</ecNumber>
    </recommendedName>
    <alternativeName>
        <fullName evidence="7">Protein C5</fullName>
    </alternativeName>
</protein>
<evidence type="ECO:0000313" key="9">
    <source>
        <dbReference type="EMBL" id="OGY43294.1"/>
    </source>
</evidence>
<evidence type="ECO:0000256" key="5">
    <source>
        <dbReference type="ARBA" id="ARBA00022801"/>
    </source>
</evidence>
<dbReference type="PANTHER" id="PTHR33992">
    <property type="entry name" value="RIBONUCLEASE P PROTEIN COMPONENT"/>
    <property type="match status" value="1"/>
</dbReference>
<dbReference type="STRING" id="1797533.A2731_02650"/>
<reference evidence="9 10" key="1">
    <citation type="journal article" date="2016" name="Nat. Commun.">
        <title>Thousands of microbial genomes shed light on interconnected biogeochemical processes in an aquifer system.</title>
        <authorList>
            <person name="Anantharaman K."/>
            <person name="Brown C.T."/>
            <person name="Hug L.A."/>
            <person name="Sharon I."/>
            <person name="Castelle C.J."/>
            <person name="Probst A.J."/>
            <person name="Thomas B.C."/>
            <person name="Singh A."/>
            <person name="Wilkins M.J."/>
            <person name="Karaoz U."/>
            <person name="Brodie E.L."/>
            <person name="Williams K.H."/>
            <person name="Hubbard S.S."/>
            <person name="Banfield J.F."/>
        </authorList>
    </citation>
    <scope>NUCLEOTIDE SEQUENCE [LARGE SCALE GENOMIC DNA]</scope>
</reference>
<dbReference type="NCBIfam" id="TIGR00188">
    <property type="entry name" value="rnpA"/>
    <property type="match status" value="1"/>
</dbReference>